<evidence type="ECO:0000259" key="6">
    <source>
        <dbReference type="PROSITE" id="PS50923"/>
    </source>
</evidence>
<keyword evidence="3" id="KW-0768">Sushi</keyword>
<gene>
    <name evidence="7" type="ORF">PEVE_00041190</name>
</gene>
<dbReference type="SUPFAM" id="SSF56436">
    <property type="entry name" value="C-type lectin-like"/>
    <property type="match status" value="1"/>
</dbReference>
<evidence type="ECO:0000256" key="3">
    <source>
        <dbReference type="PROSITE-ProRule" id="PRU00302"/>
    </source>
</evidence>
<dbReference type="EMBL" id="CALNXI010000777">
    <property type="protein sequence ID" value="CAH3046254.1"/>
    <property type="molecule type" value="Genomic_DNA"/>
</dbReference>
<evidence type="ECO:0000259" key="5">
    <source>
        <dbReference type="PROSITE" id="PS50041"/>
    </source>
</evidence>
<dbReference type="Proteomes" id="UP001159427">
    <property type="component" value="Unassembled WGS sequence"/>
</dbReference>
<feature type="domain" description="Sushi" evidence="6">
    <location>
        <begin position="13"/>
        <end position="73"/>
    </location>
</feature>
<proteinExistence type="predicted"/>
<keyword evidence="8" id="KW-1185">Reference proteome</keyword>
<evidence type="ECO:0000313" key="8">
    <source>
        <dbReference type="Proteomes" id="UP001159427"/>
    </source>
</evidence>
<feature type="chain" id="PRO_5047277837" description="C-type lectin domain-containing protein" evidence="4">
    <location>
        <begin position="19"/>
        <end position="222"/>
    </location>
</feature>
<evidence type="ECO:0000256" key="2">
    <source>
        <dbReference type="ARBA" id="ARBA00023157"/>
    </source>
</evidence>
<keyword evidence="2" id="KW-1015">Disulfide bond</keyword>
<accession>A0ABN8NA01</accession>
<dbReference type="PROSITE" id="PS50923">
    <property type="entry name" value="SUSHI"/>
    <property type="match status" value="1"/>
</dbReference>
<evidence type="ECO:0000256" key="1">
    <source>
        <dbReference type="ARBA" id="ARBA00022729"/>
    </source>
</evidence>
<dbReference type="InterPro" id="IPR001304">
    <property type="entry name" value="C-type_lectin-like"/>
</dbReference>
<dbReference type="Pfam" id="PF00059">
    <property type="entry name" value="Lectin_C"/>
    <property type="match status" value="1"/>
</dbReference>
<dbReference type="SMART" id="SM00032">
    <property type="entry name" value="CCP"/>
    <property type="match status" value="1"/>
</dbReference>
<dbReference type="SUPFAM" id="SSF57535">
    <property type="entry name" value="Complement control module/SCR domain"/>
    <property type="match status" value="1"/>
</dbReference>
<name>A0ABN8NA01_9CNID</name>
<evidence type="ECO:0000313" key="7">
    <source>
        <dbReference type="EMBL" id="CAH3046254.1"/>
    </source>
</evidence>
<dbReference type="Gene3D" id="3.10.100.10">
    <property type="entry name" value="Mannose-Binding Protein A, subunit A"/>
    <property type="match status" value="1"/>
</dbReference>
<dbReference type="PANTHER" id="PTHR22803">
    <property type="entry name" value="MANNOSE, PHOSPHOLIPASE, LECTIN RECEPTOR RELATED"/>
    <property type="match status" value="1"/>
</dbReference>
<feature type="non-terminal residue" evidence="7">
    <location>
        <position position="1"/>
    </location>
</feature>
<dbReference type="Gene3D" id="2.10.70.10">
    <property type="entry name" value="Complement Module, domain 1"/>
    <property type="match status" value="1"/>
</dbReference>
<dbReference type="InterPro" id="IPR016187">
    <property type="entry name" value="CTDL_fold"/>
</dbReference>
<sequence>LFFFPFSFLFLAIPCNLSNVTIKHAQVPQEVKKRYRTGETFVLGCQSGYKPVGNGSQECNEGNWTTQKFYCEKTCFPPWTELKKRCYLVIDVRSYRWKDAFAACSSLNGSQMITISSEEENIFTAYLAKAHLKKKNITQVQLWLGLRKENARSPFQWVDGRCLNGSYTNWSPGEPNNAQGRELCTEMLVSGNFGLHKWNDVRCDTSGYKSITICEKPLRVGE</sequence>
<organism evidence="7 8">
    <name type="scientific">Porites evermanni</name>
    <dbReference type="NCBI Taxonomy" id="104178"/>
    <lineage>
        <taxon>Eukaryota</taxon>
        <taxon>Metazoa</taxon>
        <taxon>Cnidaria</taxon>
        <taxon>Anthozoa</taxon>
        <taxon>Hexacorallia</taxon>
        <taxon>Scleractinia</taxon>
        <taxon>Fungiina</taxon>
        <taxon>Poritidae</taxon>
        <taxon>Porites</taxon>
    </lineage>
</organism>
<evidence type="ECO:0008006" key="9">
    <source>
        <dbReference type="Google" id="ProtNLM"/>
    </source>
</evidence>
<feature type="domain" description="C-type lectin" evidence="5">
    <location>
        <begin position="82"/>
        <end position="204"/>
    </location>
</feature>
<dbReference type="Pfam" id="PF00084">
    <property type="entry name" value="Sushi"/>
    <property type="match status" value="1"/>
</dbReference>
<dbReference type="PROSITE" id="PS50041">
    <property type="entry name" value="C_TYPE_LECTIN_2"/>
    <property type="match status" value="1"/>
</dbReference>
<evidence type="ECO:0000256" key="4">
    <source>
        <dbReference type="SAM" id="SignalP"/>
    </source>
</evidence>
<dbReference type="InterPro" id="IPR050111">
    <property type="entry name" value="C-type_lectin/snaclec_domain"/>
</dbReference>
<protein>
    <recommendedName>
        <fullName evidence="9">C-type lectin domain-containing protein</fullName>
    </recommendedName>
</protein>
<dbReference type="InterPro" id="IPR000436">
    <property type="entry name" value="Sushi_SCR_CCP_dom"/>
</dbReference>
<comment type="caution">
    <text evidence="3">Lacks conserved residue(s) required for the propagation of feature annotation.</text>
</comment>
<keyword evidence="1 4" id="KW-0732">Signal</keyword>
<dbReference type="InterPro" id="IPR016186">
    <property type="entry name" value="C-type_lectin-like/link_sf"/>
</dbReference>
<dbReference type="InterPro" id="IPR035976">
    <property type="entry name" value="Sushi/SCR/CCP_sf"/>
</dbReference>
<comment type="caution">
    <text evidence="7">The sequence shown here is derived from an EMBL/GenBank/DDBJ whole genome shotgun (WGS) entry which is preliminary data.</text>
</comment>
<feature type="signal peptide" evidence="4">
    <location>
        <begin position="1"/>
        <end position="18"/>
    </location>
</feature>
<reference evidence="7 8" key="1">
    <citation type="submission" date="2022-05" db="EMBL/GenBank/DDBJ databases">
        <authorList>
            <consortium name="Genoscope - CEA"/>
            <person name="William W."/>
        </authorList>
    </citation>
    <scope>NUCLEOTIDE SEQUENCE [LARGE SCALE GENOMIC DNA]</scope>
</reference>
<dbReference type="SMART" id="SM00034">
    <property type="entry name" value="CLECT"/>
    <property type="match status" value="1"/>
</dbReference>